<feature type="compositionally biased region" description="Basic and acidic residues" evidence="1">
    <location>
        <begin position="1"/>
        <end position="25"/>
    </location>
</feature>
<evidence type="ECO:0000313" key="2">
    <source>
        <dbReference type="EMBL" id="QNO48078.1"/>
    </source>
</evidence>
<dbReference type="AlphaFoldDB" id="A0A7G9YJ94"/>
<dbReference type="InterPro" id="IPR055545">
    <property type="entry name" value="DUF7121"/>
</dbReference>
<reference evidence="2" key="1">
    <citation type="submission" date="2020-06" db="EMBL/GenBank/DDBJ databases">
        <title>Unique genomic features of the anaerobic methanotrophic archaea.</title>
        <authorList>
            <person name="Chadwick G.L."/>
            <person name="Skennerton C.T."/>
            <person name="Laso-Perez R."/>
            <person name="Leu A.O."/>
            <person name="Speth D.R."/>
            <person name="Yu H."/>
            <person name="Morgan-Lang C."/>
            <person name="Hatzenpichler R."/>
            <person name="Goudeau D."/>
            <person name="Malmstrom R."/>
            <person name="Brazelton W.J."/>
            <person name="Woyke T."/>
            <person name="Hallam S.J."/>
            <person name="Tyson G.W."/>
            <person name="Wegener G."/>
            <person name="Boetius A."/>
            <person name="Orphan V."/>
        </authorList>
    </citation>
    <scope>NUCLEOTIDE SEQUENCE</scope>
</reference>
<protein>
    <recommendedName>
        <fullName evidence="3">Phosphoserine phosphatase</fullName>
    </recommendedName>
</protein>
<proteinExistence type="predicted"/>
<accession>A0A7G9YJ94</accession>
<name>A0A7G9YJ94_9EURY</name>
<organism evidence="2">
    <name type="scientific">Candidatus Methanogaster sp. ANME-2c ERB4</name>
    <dbReference type="NCBI Taxonomy" id="2759911"/>
    <lineage>
        <taxon>Archaea</taxon>
        <taxon>Methanobacteriati</taxon>
        <taxon>Methanobacteriota</taxon>
        <taxon>Stenosarchaea group</taxon>
        <taxon>Methanomicrobia</taxon>
        <taxon>Methanosarcinales</taxon>
        <taxon>ANME-2 cluster</taxon>
        <taxon>Candidatus Methanogasteraceae</taxon>
        <taxon>Candidatus Methanogaster</taxon>
    </lineage>
</organism>
<sequence length="285" mass="33027">MLKELNNKKTILREQSEESKNKRNDLNAQASVLASKRNELNKRTKDLINEAQEYKKLRDENNEKVKEHKAQRDEINAKANAIFSKADAIRKDHNLDGPSIHDIRKDIDRLEFSQQTEVMTTSKERELVSKITELQKLYKAKKVQIDGNTELKAFLEEAQAIRDEASTFHTALSDFAQKAQESHDKMISTFKEADVVRAESDKAHKDFVKVQEEADEHHKKFIAAQKEMRDIDKEIRKLRKTDTVTRRDSVRADAKKDAEDIFDKFKSGEKLTMENLMTLQKSGLL</sequence>
<evidence type="ECO:0008006" key="3">
    <source>
        <dbReference type="Google" id="ProtNLM"/>
    </source>
</evidence>
<dbReference type="Pfam" id="PF23435">
    <property type="entry name" value="DUF7121"/>
    <property type="match status" value="1"/>
</dbReference>
<gene>
    <name evidence="2" type="ORF">NKOHCHHF_00003</name>
</gene>
<feature type="region of interest" description="Disordered" evidence="1">
    <location>
        <begin position="1"/>
        <end position="44"/>
    </location>
</feature>
<dbReference type="EMBL" id="MT631302">
    <property type="protein sequence ID" value="QNO48078.1"/>
    <property type="molecule type" value="Genomic_DNA"/>
</dbReference>
<evidence type="ECO:0000256" key="1">
    <source>
        <dbReference type="SAM" id="MobiDB-lite"/>
    </source>
</evidence>